<keyword evidence="2 4" id="KW-0547">Nucleotide-binding</keyword>
<dbReference type="GO" id="GO:0039693">
    <property type="term" value="P:viral DNA genome replication"/>
    <property type="evidence" value="ECO:0007669"/>
    <property type="project" value="UniProtKB-UniRule"/>
</dbReference>
<dbReference type="Pfam" id="PF21328">
    <property type="entry name" value="Gp44_lid"/>
    <property type="match status" value="1"/>
</dbReference>
<dbReference type="InterPro" id="IPR003593">
    <property type="entry name" value="AAA+_ATPase"/>
</dbReference>
<accession>A0A6J5KTU8</accession>
<keyword evidence="3 4" id="KW-0067">ATP-binding</keyword>
<dbReference type="CDD" id="cd00009">
    <property type="entry name" value="AAA"/>
    <property type="match status" value="1"/>
</dbReference>
<evidence type="ECO:0000313" key="6">
    <source>
        <dbReference type="EMBL" id="CAB4124337.1"/>
    </source>
</evidence>
<comment type="similarity">
    <text evidence="4">Belongs to the Tevenvirinae sliding-clamp-loader large subunit family.</text>
</comment>
<comment type="function">
    <text evidence="4">Forms the sliding-clamp-loader together with the small subunit. Functions as an ATPase enzyme. The clamp loader holds the clamp in an open conformation and places it onto the DNA. 4 ATP molecules must bind to the sliding-clamp-loader before the latter can open the sliding clamp. ATP hydrolysis triggers the detachment of the sliding clamp from the sliding-clamp-loader, freeing the sliding clamp to track along DNA.</text>
</comment>
<name>A0A6J5KTU8_9CAUD</name>
<dbReference type="GO" id="GO:0006281">
    <property type="term" value="P:DNA repair"/>
    <property type="evidence" value="ECO:0007669"/>
    <property type="project" value="TreeGrafter"/>
</dbReference>
<dbReference type="GO" id="GO:0005524">
    <property type="term" value="F:ATP binding"/>
    <property type="evidence" value="ECO:0007669"/>
    <property type="project" value="UniProtKB-UniRule"/>
</dbReference>
<evidence type="ECO:0000256" key="2">
    <source>
        <dbReference type="ARBA" id="ARBA00022741"/>
    </source>
</evidence>
<feature type="binding site" evidence="4">
    <location>
        <begin position="10"/>
        <end position="13"/>
    </location>
    <ligand>
        <name>ATP</name>
        <dbReference type="ChEBI" id="CHEBI:30616"/>
    </ligand>
</feature>
<dbReference type="InterPro" id="IPR050238">
    <property type="entry name" value="DNA_Rep/Repair_Clamp_Loader"/>
</dbReference>
<dbReference type="InterPro" id="IPR003959">
    <property type="entry name" value="ATPase_AAA_core"/>
</dbReference>
<feature type="binding site" evidence="4">
    <location>
        <position position="22"/>
    </location>
    <ligand>
        <name>ATP</name>
        <dbReference type="ChEBI" id="CHEBI:30616"/>
    </ligand>
</feature>
<dbReference type="PANTHER" id="PTHR11669">
    <property type="entry name" value="REPLICATION FACTOR C / DNA POLYMERASE III GAMMA-TAU SUBUNIT"/>
    <property type="match status" value="1"/>
</dbReference>
<comment type="subunit">
    <text evidence="4">The sliding-clamp-loader consists of 4 large subunits and 1 small subunit. Interacts with the sliding clamp; this interaction allows the sliding-clamp-loader to open the sliding clamp. Part of the replicase complex that includes the DNA polymerase, the polymerase clamp, the clamp loader complex, the single-stranded DNA binding protein, the primase, the helicase and the helicase assembly factor.</text>
</comment>
<evidence type="ECO:0000259" key="5">
    <source>
        <dbReference type="SMART" id="SM00382"/>
    </source>
</evidence>
<reference evidence="6" key="1">
    <citation type="submission" date="2020-04" db="EMBL/GenBank/DDBJ databases">
        <authorList>
            <person name="Chiriac C."/>
            <person name="Salcher M."/>
            <person name="Ghai R."/>
            <person name="Kavagutti S V."/>
        </authorList>
    </citation>
    <scope>NUCLEOTIDE SEQUENCE</scope>
</reference>
<keyword evidence="4" id="KW-0238">DNA-binding</keyword>
<gene>
    <name evidence="6" type="ORF">UFOVP49_175</name>
</gene>
<dbReference type="GO" id="GO:0003689">
    <property type="term" value="F:DNA clamp loader activity"/>
    <property type="evidence" value="ECO:0007669"/>
    <property type="project" value="UniProtKB-UniRule"/>
</dbReference>
<feature type="binding site" evidence="4">
    <location>
        <position position="201"/>
    </location>
    <ligand>
        <name>ATP</name>
        <dbReference type="ChEBI" id="CHEBI:30616"/>
    </ligand>
</feature>
<dbReference type="Gene3D" id="3.40.50.300">
    <property type="entry name" value="P-loop containing nucleotide triphosphate hydrolases"/>
    <property type="match status" value="1"/>
</dbReference>
<keyword evidence="1" id="KW-0235">DNA replication</keyword>
<dbReference type="InterPro" id="IPR027417">
    <property type="entry name" value="P-loop_NTPase"/>
</dbReference>
<evidence type="ECO:0000256" key="3">
    <source>
        <dbReference type="ARBA" id="ARBA00022840"/>
    </source>
</evidence>
<dbReference type="GO" id="GO:0006261">
    <property type="term" value="P:DNA-templated DNA replication"/>
    <property type="evidence" value="ECO:0007669"/>
    <property type="project" value="TreeGrafter"/>
</dbReference>
<dbReference type="GO" id="GO:0016887">
    <property type="term" value="F:ATP hydrolysis activity"/>
    <property type="evidence" value="ECO:0007669"/>
    <property type="project" value="UniProtKB-UniRule"/>
</dbReference>
<evidence type="ECO:0000256" key="1">
    <source>
        <dbReference type="ARBA" id="ARBA00022705"/>
    </source>
</evidence>
<keyword evidence="4" id="KW-1194">Viral DNA replication</keyword>
<dbReference type="GO" id="GO:0003677">
    <property type="term" value="F:DNA binding"/>
    <property type="evidence" value="ECO:0007669"/>
    <property type="project" value="UniProtKB-UniRule"/>
</dbReference>
<dbReference type="InterPro" id="IPR046388">
    <property type="entry name" value="T4_Clamp_Loader_L"/>
</dbReference>
<dbReference type="Pfam" id="PF00004">
    <property type="entry name" value="AAA"/>
    <property type="match status" value="1"/>
</dbReference>
<organism evidence="6">
    <name type="scientific">uncultured Caudovirales phage</name>
    <dbReference type="NCBI Taxonomy" id="2100421"/>
    <lineage>
        <taxon>Viruses</taxon>
        <taxon>Duplodnaviria</taxon>
        <taxon>Heunggongvirae</taxon>
        <taxon>Uroviricota</taxon>
        <taxon>Caudoviricetes</taxon>
        <taxon>Peduoviridae</taxon>
        <taxon>Maltschvirus</taxon>
        <taxon>Maltschvirus maltsch</taxon>
    </lineage>
</organism>
<dbReference type="HAMAP" id="MF_04162">
    <property type="entry name" value="T4_Clamp_Loader_L"/>
    <property type="match status" value="1"/>
</dbReference>
<dbReference type="SMART" id="SM00382">
    <property type="entry name" value="AAA"/>
    <property type="match status" value="1"/>
</dbReference>
<evidence type="ECO:0000256" key="4">
    <source>
        <dbReference type="HAMAP-Rule" id="MF_04162"/>
    </source>
</evidence>
<proteinExistence type="inferred from homology"/>
<dbReference type="Gene3D" id="1.10.8.60">
    <property type="match status" value="1"/>
</dbReference>
<dbReference type="Gene3D" id="1.20.272.10">
    <property type="match status" value="1"/>
</dbReference>
<dbReference type="PANTHER" id="PTHR11669:SF20">
    <property type="entry name" value="REPLICATION FACTOR C SUBUNIT 4"/>
    <property type="match status" value="1"/>
</dbReference>
<feature type="domain" description="AAA+ ATPase" evidence="5">
    <location>
        <begin position="39"/>
        <end position="159"/>
    </location>
</feature>
<sequence>MINDVNMLWVEKYRPQTIEDCILPDRLKKPFQEYVNKKEIPNMILAGTAGVGKTTVARAMCEEIGADYILINGSDESGIDVLRVKIKGFASSVSLMGGRKVIIIDEADYLNPNSTQPAFRGVIEEFSGNCSFIFTCNYKNRIIEPLHSRCAVIDFKLVNGEKAKMASAFMKRIETVLKTEAVEFDQKVLAEVIMKFFPDYRRVLNELQRYASSGKVDSGILSMNGTFRIKELITLIGQKNFAEIRKWVAANSDNDVNIIYREIYDNLYEVLKKDSIPVAVILLSKYQYQAAFCADQEINLLAFLTEMMIECEVA</sequence>
<keyword evidence="4" id="KW-0378">Hydrolase</keyword>
<dbReference type="EC" id="3.6.4.-" evidence="4"/>
<dbReference type="EMBL" id="LR796178">
    <property type="protein sequence ID" value="CAB4124337.1"/>
    <property type="molecule type" value="Genomic_DNA"/>
</dbReference>
<protein>
    <recommendedName>
        <fullName evidence="4">Sliding-clamp-loader large subunit</fullName>
        <ecNumber evidence="4">3.6.4.-</ecNumber>
    </recommendedName>
    <alternativeName>
        <fullName evidence="4">Clamp loader gp44 subunit</fullName>
    </alternativeName>
</protein>
<dbReference type="InterPro" id="IPR048815">
    <property type="entry name" value="Gp44_lid"/>
</dbReference>
<feature type="binding site" evidence="4">
    <location>
        <begin position="50"/>
        <end position="55"/>
    </location>
    <ligand>
        <name>ATP</name>
        <dbReference type="ChEBI" id="CHEBI:30616"/>
    </ligand>
</feature>
<dbReference type="SUPFAM" id="SSF52540">
    <property type="entry name" value="P-loop containing nucleoside triphosphate hydrolases"/>
    <property type="match status" value="1"/>
</dbReference>